<dbReference type="AlphaFoldDB" id="A0A4Y2TDB7"/>
<sequence length="87" mass="10303">MTSYAGASWTELTFSLKQEANLKERLKGRSHTLIIHEGQQTSLPTFLVYREFHLPEFTHRQYYESATNIVTFRVVEWRKLQGHSRFA</sequence>
<reference evidence="1 2" key="1">
    <citation type="journal article" date="2019" name="Sci. Rep.">
        <title>Orb-weaving spider Araneus ventricosus genome elucidates the spidroin gene catalogue.</title>
        <authorList>
            <person name="Kono N."/>
            <person name="Nakamura H."/>
            <person name="Ohtoshi R."/>
            <person name="Moran D.A.P."/>
            <person name="Shinohara A."/>
            <person name="Yoshida Y."/>
            <person name="Fujiwara M."/>
            <person name="Mori M."/>
            <person name="Tomita M."/>
            <person name="Arakawa K."/>
        </authorList>
    </citation>
    <scope>NUCLEOTIDE SEQUENCE [LARGE SCALE GENOMIC DNA]</scope>
</reference>
<evidence type="ECO:0000313" key="1">
    <source>
        <dbReference type="EMBL" id="GBN97980.1"/>
    </source>
</evidence>
<protein>
    <submittedName>
        <fullName evidence="1">Uncharacterized protein</fullName>
    </submittedName>
</protein>
<keyword evidence="2" id="KW-1185">Reference proteome</keyword>
<organism evidence="1 2">
    <name type="scientific">Araneus ventricosus</name>
    <name type="common">Orbweaver spider</name>
    <name type="synonym">Epeira ventricosa</name>
    <dbReference type="NCBI Taxonomy" id="182803"/>
    <lineage>
        <taxon>Eukaryota</taxon>
        <taxon>Metazoa</taxon>
        <taxon>Ecdysozoa</taxon>
        <taxon>Arthropoda</taxon>
        <taxon>Chelicerata</taxon>
        <taxon>Arachnida</taxon>
        <taxon>Araneae</taxon>
        <taxon>Araneomorphae</taxon>
        <taxon>Entelegynae</taxon>
        <taxon>Araneoidea</taxon>
        <taxon>Araneidae</taxon>
        <taxon>Araneus</taxon>
    </lineage>
</organism>
<name>A0A4Y2TDB7_ARAVE</name>
<gene>
    <name evidence="1" type="ORF">AVEN_176568_1</name>
</gene>
<comment type="caution">
    <text evidence="1">The sequence shown here is derived from an EMBL/GenBank/DDBJ whole genome shotgun (WGS) entry which is preliminary data.</text>
</comment>
<evidence type="ECO:0000313" key="2">
    <source>
        <dbReference type="Proteomes" id="UP000499080"/>
    </source>
</evidence>
<dbReference type="Proteomes" id="UP000499080">
    <property type="component" value="Unassembled WGS sequence"/>
</dbReference>
<dbReference type="EMBL" id="BGPR01027463">
    <property type="protein sequence ID" value="GBN97980.1"/>
    <property type="molecule type" value="Genomic_DNA"/>
</dbReference>
<proteinExistence type="predicted"/>
<accession>A0A4Y2TDB7</accession>